<dbReference type="CDD" id="cd00565">
    <property type="entry name" value="Ubl_ThiS"/>
    <property type="match status" value="1"/>
</dbReference>
<gene>
    <name evidence="1" type="primary">thiS</name>
    <name evidence="1" type="ORF">ACFOX3_10760</name>
</gene>
<dbReference type="RefSeq" id="WP_290262097.1">
    <property type="nucleotide sequence ID" value="NZ_JAUFQG010000004.1"/>
</dbReference>
<dbReference type="SUPFAM" id="SSF54285">
    <property type="entry name" value="MoaD/ThiS"/>
    <property type="match status" value="1"/>
</dbReference>
<reference evidence="2" key="1">
    <citation type="journal article" date="2019" name="Int. J. Syst. Evol. Microbiol.">
        <title>The Global Catalogue of Microorganisms (GCM) 10K type strain sequencing project: providing services to taxonomists for standard genome sequencing and annotation.</title>
        <authorList>
            <consortium name="The Broad Institute Genomics Platform"/>
            <consortium name="The Broad Institute Genome Sequencing Center for Infectious Disease"/>
            <person name="Wu L."/>
            <person name="Ma J."/>
        </authorList>
    </citation>
    <scope>NUCLEOTIDE SEQUENCE [LARGE SCALE GENOMIC DNA]</scope>
    <source>
        <strain evidence="2">CECT 8570</strain>
    </source>
</reference>
<dbReference type="EMBL" id="JBHSCX010000010">
    <property type="protein sequence ID" value="MFC4362787.1"/>
    <property type="molecule type" value="Genomic_DNA"/>
</dbReference>
<protein>
    <submittedName>
        <fullName evidence="1">Sulfur carrier protein ThiS</fullName>
    </submittedName>
</protein>
<dbReference type="InterPro" id="IPR012675">
    <property type="entry name" value="Beta-grasp_dom_sf"/>
</dbReference>
<dbReference type="Pfam" id="PF02597">
    <property type="entry name" value="ThiS"/>
    <property type="match status" value="1"/>
</dbReference>
<evidence type="ECO:0000313" key="1">
    <source>
        <dbReference type="EMBL" id="MFC4362787.1"/>
    </source>
</evidence>
<organism evidence="1 2">
    <name type="scientific">Simiduia curdlanivorans</name>
    <dbReference type="NCBI Taxonomy" id="1492769"/>
    <lineage>
        <taxon>Bacteria</taxon>
        <taxon>Pseudomonadati</taxon>
        <taxon>Pseudomonadota</taxon>
        <taxon>Gammaproteobacteria</taxon>
        <taxon>Cellvibrionales</taxon>
        <taxon>Cellvibrionaceae</taxon>
        <taxon>Simiduia</taxon>
    </lineage>
</organism>
<dbReference type="InterPro" id="IPR010035">
    <property type="entry name" value="Thi_S"/>
</dbReference>
<comment type="caution">
    <text evidence="1">The sequence shown here is derived from an EMBL/GenBank/DDBJ whole genome shotgun (WGS) entry which is preliminary data.</text>
</comment>
<keyword evidence="2" id="KW-1185">Reference proteome</keyword>
<dbReference type="PANTHER" id="PTHR34472:SF1">
    <property type="entry name" value="SULFUR CARRIER PROTEIN THIS"/>
    <property type="match status" value="1"/>
</dbReference>
<name>A0ABV8V7L9_9GAMM</name>
<accession>A0ABV8V7L9</accession>
<evidence type="ECO:0000313" key="2">
    <source>
        <dbReference type="Proteomes" id="UP001595840"/>
    </source>
</evidence>
<dbReference type="NCBIfam" id="TIGR01683">
    <property type="entry name" value="thiS"/>
    <property type="match status" value="1"/>
</dbReference>
<proteinExistence type="predicted"/>
<dbReference type="InterPro" id="IPR003749">
    <property type="entry name" value="ThiS/MoaD-like"/>
</dbReference>
<dbReference type="Gene3D" id="3.10.20.30">
    <property type="match status" value="1"/>
</dbReference>
<dbReference type="Proteomes" id="UP001595840">
    <property type="component" value="Unassembled WGS sequence"/>
</dbReference>
<sequence>MQELIIVHLNGDKKVIESNTPVSTALTKWELNQGKFALAINNQFLPRSQYTSYQLKPNDCIDLLTPVAGG</sequence>
<dbReference type="PANTHER" id="PTHR34472">
    <property type="entry name" value="SULFUR CARRIER PROTEIN THIS"/>
    <property type="match status" value="1"/>
</dbReference>
<dbReference type="InterPro" id="IPR016155">
    <property type="entry name" value="Mopterin_synth/thiamin_S_b"/>
</dbReference>